<dbReference type="GO" id="GO:0006915">
    <property type="term" value="P:apoptotic process"/>
    <property type="evidence" value="ECO:0007669"/>
    <property type="project" value="UniProtKB-KW"/>
</dbReference>
<dbReference type="RefSeq" id="XP_038068841.1">
    <property type="nucleotide sequence ID" value="XM_038212913.1"/>
</dbReference>
<dbReference type="RefSeq" id="XP_038068843.1">
    <property type="nucleotide sequence ID" value="XM_038212915.1"/>
</dbReference>
<evidence type="ECO:0000259" key="14">
    <source>
        <dbReference type="Pfam" id="PF05529"/>
    </source>
</evidence>
<evidence type="ECO:0000256" key="8">
    <source>
        <dbReference type="ARBA" id="ARBA00022927"/>
    </source>
</evidence>
<accession>A0A914AYR4</accession>
<dbReference type="InterPro" id="IPR041672">
    <property type="entry name" value="Bap31/Bap29_C"/>
</dbReference>
<evidence type="ECO:0000259" key="15">
    <source>
        <dbReference type="Pfam" id="PF18035"/>
    </source>
</evidence>
<name>A0A914AYR4_PATMI</name>
<keyword evidence="11 12" id="KW-0472">Membrane</keyword>
<dbReference type="RefSeq" id="XP_038068840.1">
    <property type="nucleotide sequence ID" value="XM_038212912.1"/>
</dbReference>
<comment type="function">
    <text evidence="12">May play a role in anterograde transport of membrane proteins from the endoplasmic reticulum to the Golgi.</text>
</comment>
<evidence type="ECO:0000256" key="10">
    <source>
        <dbReference type="ARBA" id="ARBA00023054"/>
    </source>
</evidence>
<dbReference type="AlphaFoldDB" id="A0A914AYR4"/>
<dbReference type="Pfam" id="PF18035">
    <property type="entry name" value="Bap31_Bap29_C"/>
    <property type="match status" value="1"/>
</dbReference>
<dbReference type="GeneID" id="119738163"/>
<keyword evidence="10 13" id="KW-0175">Coiled coil</keyword>
<dbReference type="PANTHER" id="PTHR12701:SF20">
    <property type="entry name" value="ENDOPLASMIC RETICULUM TRANSMEMBRANE PROTEIN"/>
    <property type="match status" value="1"/>
</dbReference>
<dbReference type="CTD" id="10134"/>
<comment type="subcellular location">
    <subcellularLocation>
        <location evidence="1 12">Endoplasmic reticulum membrane</location>
        <topology evidence="1 12">Multi-pass membrane protein</topology>
    </subcellularLocation>
</comment>
<dbReference type="EnsemblMetazoa" id="XM_038212915.1">
    <property type="protein sequence ID" value="XP_038068843.1"/>
    <property type="gene ID" value="LOC119738163"/>
</dbReference>
<evidence type="ECO:0000313" key="17">
    <source>
        <dbReference type="Proteomes" id="UP000887568"/>
    </source>
</evidence>
<evidence type="ECO:0000256" key="1">
    <source>
        <dbReference type="ARBA" id="ARBA00004477"/>
    </source>
</evidence>
<evidence type="ECO:0000256" key="3">
    <source>
        <dbReference type="ARBA" id="ARBA00022448"/>
    </source>
</evidence>
<dbReference type="OMA" id="CEGQKDK"/>
<keyword evidence="3 12" id="KW-0813">Transport</keyword>
<keyword evidence="9 12" id="KW-1133">Transmembrane helix</keyword>
<dbReference type="FunFam" id="1.20.5.110:FF:000011">
    <property type="entry name" value="B-cell receptor-associated protein 29"/>
    <property type="match status" value="1"/>
</dbReference>
<evidence type="ECO:0000256" key="2">
    <source>
        <dbReference type="ARBA" id="ARBA00007956"/>
    </source>
</evidence>
<sequence>MTLQWTFVAGFLYLEAAILLLLLLPFIKPYMWQKIFNSSILKTINSFSYIYFNVFIGVLALLFFDAIRDVRKYSAAWDEIDISVPGAETQLNMKLFRSQRNLYIAGFALFLWLVLQRVCTLISTEARLQASNEASIKQAQGASDHAQKLMAELKELKEAKKGDGSSVDEIPDNETNEELIKCKEELEAAKKELQQSKTDLTSIKKQAEGVNMEYDRLLKEHARLQQTVEEENNKKDS</sequence>
<evidence type="ECO:0000256" key="11">
    <source>
        <dbReference type="ARBA" id="ARBA00023136"/>
    </source>
</evidence>
<evidence type="ECO:0000256" key="5">
    <source>
        <dbReference type="ARBA" id="ARBA00022703"/>
    </source>
</evidence>
<evidence type="ECO:0000313" key="16">
    <source>
        <dbReference type="EnsemblMetazoa" id="XP_038068842.1"/>
    </source>
</evidence>
<dbReference type="Gene3D" id="1.20.5.110">
    <property type="match status" value="1"/>
</dbReference>
<dbReference type="EnsemblMetazoa" id="XM_038212914.1">
    <property type="protein sequence ID" value="XP_038068842.1"/>
    <property type="gene ID" value="LOC119738163"/>
</dbReference>
<evidence type="ECO:0000256" key="4">
    <source>
        <dbReference type="ARBA" id="ARBA00022692"/>
    </source>
</evidence>
<comment type="similarity">
    <text evidence="2 12">Belongs to the BCAP29/BCAP31 family.</text>
</comment>
<keyword evidence="17" id="KW-1185">Reference proteome</keyword>
<dbReference type="GO" id="GO:0070973">
    <property type="term" value="P:protein localization to endoplasmic reticulum exit site"/>
    <property type="evidence" value="ECO:0007669"/>
    <property type="project" value="UniProtKB-UniRule"/>
</dbReference>
<evidence type="ECO:0000256" key="9">
    <source>
        <dbReference type="ARBA" id="ARBA00022989"/>
    </source>
</evidence>
<dbReference type="GO" id="GO:0005789">
    <property type="term" value="C:endoplasmic reticulum membrane"/>
    <property type="evidence" value="ECO:0007669"/>
    <property type="project" value="UniProtKB-SubCell"/>
</dbReference>
<feature type="transmembrane region" description="Helical" evidence="12">
    <location>
        <begin position="102"/>
        <end position="123"/>
    </location>
</feature>
<dbReference type="GO" id="GO:0006888">
    <property type="term" value="P:endoplasmic reticulum to Golgi vesicle-mediated transport"/>
    <property type="evidence" value="ECO:0007669"/>
    <property type="project" value="UniProtKB-UniRule"/>
</dbReference>
<reference evidence="16" key="1">
    <citation type="submission" date="2022-11" db="UniProtKB">
        <authorList>
            <consortium name="EnsemblMetazoa"/>
        </authorList>
    </citation>
    <scope>IDENTIFICATION</scope>
</reference>
<feature type="transmembrane region" description="Helical" evidence="12">
    <location>
        <begin position="47"/>
        <end position="64"/>
    </location>
</feature>
<dbReference type="RefSeq" id="XP_038068842.1">
    <property type="nucleotide sequence ID" value="XM_038212914.1"/>
</dbReference>
<keyword evidence="6 12" id="KW-0256">Endoplasmic reticulum</keyword>
<evidence type="ECO:0000256" key="7">
    <source>
        <dbReference type="ARBA" id="ARBA00022892"/>
    </source>
</evidence>
<dbReference type="OrthoDB" id="435607at2759"/>
<dbReference type="EnsemblMetazoa" id="XM_038212912.1">
    <property type="protein sequence ID" value="XP_038068840.1"/>
    <property type="gene ID" value="LOC119738163"/>
</dbReference>
<keyword evidence="5" id="KW-0053">Apoptosis</keyword>
<dbReference type="PANTHER" id="PTHR12701">
    <property type="entry name" value="BCR-ASSOCIATED PROTEIN, BAP"/>
    <property type="match status" value="1"/>
</dbReference>
<dbReference type="EnsemblMetazoa" id="XM_038212913.1">
    <property type="protein sequence ID" value="XP_038068841.1"/>
    <property type="gene ID" value="LOC119738163"/>
</dbReference>
<proteinExistence type="inferred from homology"/>
<feature type="transmembrane region" description="Helical" evidence="12">
    <location>
        <begin position="7"/>
        <end position="27"/>
    </location>
</feature>
<dbReference type="GO" id="GO:0006886">
    <property type="term" value="P:intracellular protein transport"/>
    <property type="evidence" value="ECO:0007669"/>
    <property type="project" value="UniProtKB-UniRule"/>
</dbReference>
<dbReference type="Proteomes" id="UP000887568">
    <property type="component" value="Unplaced"/>
</dbReference>
<protein>
    <recommendedName>
        <fullName evidence="12">Endoplasmic reticulum transmembrane protein</fullName>
    </recommendedName>
</protein>
<evidence type="ECO:0000256" key="12">
    <source>
        <dbReference type="RuleBase" id="RU367026"/>
    </source>
</evidence>
<feature type="domain" description="BAP29/BAP31 transmembrane" evidence="14">
    <location>
        <begin position="1"/>
        <end position="134"/>
    </location>
</feature>
<dbReference type="InterPro" id="IPR008417">
    <property type="entry name" value="BAP29/BAP31"/>
</dbReference>
<keyword evidence="8 12" id="KW-0653">Protein transport</keyword>
<dbReference type="InterPro" id="IPR040463">
    <property type="entry name" value="BAP29/BAP31_N"/>
</dbReference>
<evidence type="ECO:0000256" key="6">
    <source>
        <dbReference type="ARBA" id="ARBA00022824"/>
    </source>
</evidence>
<dbReference type="Pfam" id="PF05529">
    <property type="entry name" value="Bap31"/>
    <property type="match status" value="1"/>
</dbReference>
<feature type="domain" description="Bap31/Bap29 cytoplasmic coiled-coil" evidence="15">
    <location>
        <begin position="184"/>
        <end position="236"/>
    </location>
</feature>
<feature type="coiled-coil region" evidence="13">
    <location>
        <begin position="136"/>
        <end position="234"/>
    </location>
</feature>
<evidence type="ECO:0000256" key="13">
    <source>
        <dbReference type="SAM" id="Coils"/>
    </source>
</evidence>
<organism evidence="16 17">
    <name type="scientific">Patiria miniata</name>
    <name type="common">Bat star</name>
    <name type="synonym">Asterina miniata</name>
    <dbReference type="NCBI Taxonomy" id="46514"/>
    <lineage>
        <taxon>Eukaryota</taxon>
        <taxon>Metazoa</taxon>
        <taxon>Echinodermata</taxon>
        <taxon>Eleutherozoa</taxon>
        <taxon>Asterozoa</taxon>
        <taxon>Asteroidea</taxon>
        <taxon>Valvatacea</taxon>
        <taxon>Valvatida</taxon>
        <taxon>Asterinidae</taxon>
        <taxon>Patiria</taxon>
    </lineage>
</organism>
<keyword evidence="4 12" id="KW-0812">Transmembrane</keyword>
<keyword evidence="7 12" id="KW-0931">ER-Golgi transport</keyword>